<reference evidence="4" key="1">
    <citation type="journal article" date="2020" name="mSystems">
        <title>Genome- and Community-Level Interaction Insights into Carbon Utilization and Element Cycling Functions of Hydrothermarchaeota in Hydrothermal Sediment.</title>
        <authorList>
            <person name="Zhou Z."/>
            <person name="Liu Y."/>
            <person name="Xu W."/>
            <person name="Pan J."/>
            <person name="Luo Z.H."/>
            <person name="Li M."/>
        </authorList>
    </citation>
    <scope>NUCLEOTIDE SEQUENCE [LARGE SCALE GENOMIC DNA]</scope>
    <source>
        <strain evidence="4">SpSt-8</strain>
    </source>
</reference>
<dbReference type="InterPro" id="IPR004843">
    <property type="entry name" value="Calcineurin-like_PHP"/>
</dbReference>
<organism evidence="4">
    <name type="scientific">Thermofilum pendens</name>
    <dbReference type="NCBI Taxonomy" id="2269"/>
    <lineage>
        <taxon>Archaea</taxon>
        <taxon>Thermoproteota</taxon>
        <taxon>Thermoprotei</taxon>
        <taxon>Thermofilales</taxon>
        <taxon>Thermofilaceae</taxon>
        <taxon>Thermofilum</taxon>
    </lineage>
</organism>
<feature type="transmembrane region" description="Helical" evidence="2">
    <location>
        <begin position="666"/>
        <end position="686"/>
    </location>
</feature>
<dbReference type="PANTHER" id="PTHR43143">
    <property type="entry name" value="METALLOPHOSPHOESTERASE, CALCINEURIN SUPERFAMILY"/>
    <property type="match status" value="1"/>
</dbReference>
<comment type="caution">
    <text evidence="4">The sequence shown here is derived from an EMBL/GenBank/DDBJ whole genome shotgun (WGS) entry which is preliminary data.</text>
</comment>
<keyword evidence="2" id="KW-1133">Transmembrane helix</keyword>
<accession>A0A7C3SNX9</accession>
<gene>
    <name evidence="4" type="ORF">ENV88_03640</name>
</gene>
<protein>
    <submittedName>
        <fullName evidence="4">Metallophosphoesterase</fullName>
    </submittedName>
</protein>
<evidence type="ECO:0000256" key="2">
    <source>
        <dbReference type="SAM" id="Phobius"/>
    </source>
</evidence>
<dbReference type="GO" id="GO:0016787">
    <property type="term" value="F:hydrolase activity"/>
    <property type="evidence" value="ECO:0007669"/>
    <property type="project" value="InterPro"/>
</dbReference>
<dbReference type="SUPFAM" id="SSF56300">
    <property type="entry name" value="Metallo-dependent phosphatases"/>
    <property type="match status" value="1"/>
</dbReference>
<evidence type="ECO:0000259" key="3">
    <source>
        <dbReference type="Pfam" id="PF00149"/>
    </source>
</evidence>
<dbReference type="PANTHER" id="PTHR43143:SF1">
    <property type="entry name" value="SERINE_THREONINE-PROTEIN PHOSPHATASE CPPED1"/>
    <property type="match status" value="1"/>
</dbReference>
<dbReference type="InterPro" id="IPR051918">
    <property type="entry name" value="STPP_CPPED1"/>
</dbReference>
<feature type="domain" description="Calcineurin-like phosphoesterase" evidence="3">
    <location>
        <begin position="134"/>
        <end position="340"/>
    </location>
</feature>
<dbReference type="AlphaFoldDB" id="A0A7C3SNX9"/>
<dbReference type="EMBL" id="DTIB01000078">
    <property type="protein sequence ID" value="HGB25128.1"/>
    <property type="molecule type" value="Genomic_DNA"/>
</dbReference>
<keyword evidence="2" id="KW-0472">Membrane</keyword>
<feature type="region of interest" description="Disordered" evidence="1">
    <location>
        <begin position="625"/>
        <end position="660"/>
    </location>
</feature>
<evidence type="ECO:0000256" key="1">
    <source>
        <dbReference type="SAM" id="MobiDB-lite"/>
    </source>
</evidence>
<evidence type="ECO:0000313" key="4">
    <source>
        <dbReference type="EMBL" id="HGB25128.1"/>
    </source>
</evidence>
<sequence>MERGALAFLVLVVLLLPQAAFSQPALPGIPALSQRAATPDIGLGKPAVVKPGGSFQFALPGLSASKGFIYTVVLEGGKLRLLNYTVSVAVSGQQVTVAVPSEAKPALYDLVLVGQGRVEIPRSVWVINPGVSTLRVLHVTDQHYGAGQPDVITGDRNRFSGYVVASLLSPDLIIDTGDLSDTVSERQYRWAYAYERAFLYSFPILAVPGNHDTPPDAYASYYGSPWWYRVIGDRVLVVGLYSYEQGYVPLDQLRWAEEVLRRHASIPIKIILVHHPVFYYQGELKTTYDDEKVIYPYDPKASPGSPIYSTWSGNMEATRYFLRLVEEYGVNFVFSGHVHRDLYVKYTSTRTGRTTYFITTTTLGMGSAIYNGLGLYAIDLNTGAIDFPVKPRTFIGFANETRKLAQNSIPIGTYPPVNNLGVANQVFVPAALYQSEHAYVVTLENKLDYLPLENSVVWCLPWTGDFTVEVEQSGGAEFTVLDQLRLGDKLFLGVRIKLPPQGRLKVVLANAPDTEAPRVTVGMVSPERPAPGATLTVLVDVEDRGWGLASFSASLLAGGAETPLEPQLYLPSTLADPVSKYTFRIAAKAPSGVSEVKLVFTAVDFAGHAARQEYVLPLAAPEESPLAEEKPGAVQEAPQPQQPEQPPEAKPAPTTPPVEQVQPSPLVLVAVALLVVAVALLLAAALRRGGGDRGKG</sequence>
<dbReference type="InterPro" id="IPR029052">
    <property type="entry name" value="Metallo-depent_PP-like"/>
</dbReference>
<keyword evidence="2" id="KW-0812">Transmembrane</keyword>
<proteinExistence type="predicted"/>
<dbReference type="Gene3D" id="3.60.21.10">
    <property type="match status" value="1"/>
</dbReference>
<name>A0A7C3SNX9_THEPE</name>
<feature type="compositionally biased region" description="Pro residues" evidence="1">
    <location>
        <begin position="640"/>
        <end position="656"/>
    </location>
</feature>
<dbReference type="Pfam" id="PF00149">
    <property type="entry name" value="Metallophos"/>
    <property type="match status" value="1"/>
</dbReference>